<protein>
    <submittedName>
        <fullName evidence="3">DDT domain-containing protein</fullName>
    </submittedName>
</protein>
<dbReference type="Proteomes" id="UP000492820">
    <property type="component" value="Unassembled WGS sequence"/>
</dbReference>
<dbReference type="AlphaFoldDB" id="A0A068WPU3"/>
<reference evidence="1" key="2">
    <citation type="submission" date="2014-06" db="EMBL/GenBank/DDBJ databases">
        <authorList>
            <person name="Aslett M."/>
        </authorList>
    </citation>
    <scope>NUCLEOTIDE SEQUENCE</scope>
</reference>
<name>A0A068WPU3_ECHGR</name>
<organism evidence="1">
    <name type="scientific">Echinococcus granulosus</name>
    <name type="common">Hydatid tapeworm</name>
    <dbReference type="NCBI Taxonomy" id="6210"/>
    <lineage>
        <taxon>Eukaryota</taxon>
        <taxon>Metazoa</taxon>
        <taxon>Spiralia</taxon>
        <taxon>Lophotrochozoa</taxon>
        <taxon>Platyhelminthes</taxon>
        <taxon>Cestoda</taxon>
        <taxon>Eucestoda</taxon>
        <taxon>Cyclophyllidea</taxon>
        <taxon>Taeniidae</taxon>
        <taxon>Echinococcus</taxon>
        <taxon>Echinococcus granulosus group</taxon>
    </lineage>
</organism>
<evidence type="ECO:0000313" key="2">
    <source>
        <dbReference type="Proteomes" id="UP000492820"/>
    </source>
</evidence>
<gene>
    <name evidence="1" type="ORF">EgrG_000053600</name>
</gene>
<proteinExistence type="predicted"/>
<reference evidence="1 2" key="1">
    <citation type="journal article" date="2013" name="Nature">
        <title>The genomes of four tapeworm species reveal adaptations to parasitism.</title>
        <authorList>
            <person name="Tsai I.J."/>
            <person name="Zarowiecki M."/>
            <person name="Holroyd N."/>
            <person name="Garciarrubio A."/>
            <person name="Sanchez-Flores A."/>
            <person name="Brooks K.L."/>
            <person name="Tracey A."/>
            <person name="Bobes R.J."/>
            <person name="Fragoso G."/>
            <person name="Sciutto E."/>
            <person name="Aslett M."/>
            <person name="Beasley H."/>
            <person name="Bennett H.M."/>
            <person name="Cai J."/>
            <person name="Camicia F."/>
            <person name="Clark R."/>
            <person name="Cucher M."/>
            <person name="De Silva N."/>
            <person name="Day T.A."/>
            <person name="Deplazes P."/>
            <person name="Estrada K."/>
            <person name="Fernandez C."/>
            <person name="Holland P.W."/>
            <person name="Hou J."/>
            <person name="Hu S."/>
            <person name="Huckvale T."/>
            <person name="Hung S.S."/>
            <person name="Kamenetzky L."/>
            <person name="Keane J.A."/>
            <person name="Kiss F."/>
            <person name="Koziol U."/>
            <person name="Lambert O."/>
            <person name="Liu K."/>
            <person name="Luo X."/>
            <person name="Luo Y."/>
            <person name="Macchiaroli N."/>
            <person name="Nichol S."/>
            <person name="Paps J."/>
            <person name="Parkinson J."/>
            <person name="Pouchkina-Stantcheva N."/>
            <person name="Riddiford N."/>
            <person name="Rosenzvit M."/>
            <person name="Salinas G."/>
            <person name="Wasmuth J.D."/>
            <person name="Zamanian M."/>
            <person name="Zheng Y."/>
            <person name="Cai X."/>
            <person name="Soberon X."/>
            <person name="Olson P.D."/>
            <person name="Laclette J.P."/>
            <person name="Brehm K."/>
            <person name="Berriman M."/>
            <person name="Garciarrubio A."/>
            <person name="Bobes R.J."/>
            <person name="Fragoso G."/>
            <person name="Sanchez-Flores A."/>
            <person name="Estrada K."/>
            <person name="Cevallos M.A."/>
            <person name="Morett E."/>
            <person name="Gonzalez V."/>
            <person name="Portillo T."/>
            <person name="Ochoa-Leyva A."/>
            <person name="Jose M.V."/>
            <person name="Sciutto E."/>
            <person name="Landa A."/>
            <person name="Jimenez L."/>
            <person name="Valdes V."/>
            <person name="Carrero J.C."/>
            <person name="Larralde C."/>
            <person name="Morales-Montor J."/>
            <person name="Limon-Lason J."/>
            <person name="Soberon X."/>
            <person name="Laclette J.P."/>
        </authorList>
    </citation>
    <scope>NUCLEOTIDE SEQUENCE [LARGE SCALE GENOMIC DNA]</scope>
</reference>
<sequence>MDDLGKDVAYFNSILYSIFVEERRAEDLYQDIRSGLKRSVVRVEKDKDKVEKGGDLSGSLILEIENALSKAKIALEKSELMAEKASKISKQTIGNPQAYRKPQKMPYTVDLNKPKSQMEMVNRSITSGNHKCDSTTSKHRVRTERATTKAQNINDLEGKDYWDFDSNTIKRINDVIALSKSVEIFSKEGQLSANDTSARESFLAYCSNLFRDISGDIDTSVARPYFAKNLPKLVELLEQFFRVLDVVDWNVAAPGQRQWRDQMLENFIALFNIAEHFKPLLLGNESTCVKAANPSRQKDSAPSIETIWRAYVYSGQKLPSSYAEPPIEIPSRAFRLTHGPAVFSNHPEVHRDLHQMVDIWGDIFRLQRRLKFLDYIENRLPHWLRLIAEQSTEKASALRLLCQIACDCYPVMVEKE</sequence>
<accession>A0A068WPU3</accession>
<dbReference type="WBParaSite" id="EgrG_000053600">
    <property type="protein sequence ID" value="EgrG_000053600"/>
    <property type="gene ID" value="EgrG_000053600"/>
</dbReference>
<dbReference type="OrthoDB" id="6245032at2759"/>
<evidence type="ECO:0000313" key="1">
    <source>
        <dbReference type="EMBL" id="CDS22154.1"/>
    </source>
</evidence>
<reference evidence="3" key="3">
    <citation type="submission" date="2020-10" db="UniProtKB">
        <authorList>
            <consortium name="WormBaseParasite"/>
        </authorList>
    </citation>
    <scope>IDENTIFICATION</scope>
</reference>
<evidence type="ECO:0000313" key="3">
    <source>
        <dbReference type="WBParaSite" id="EgrG_000053600"/>
    </source>
</evidence>
<dbReference type="EMBL" id="LK028585">
    <property type="protein sequence ID" value="CDS22154.1"/>
    <property type="molecule type" value="Genomic_DNA"/>
</dbReference>